<feature type="transmembrane region" description="Helical" evidence="7">
    <location>
        <begin position="304"/>
        <end position="329"/>
    </location>
</feature>
<evidence type="ECO:0000256" key="3">
    <source>
        <dbReference type="ARBA" id="ARBA00022475"/>
    </source>
</evidence>
<dbReference type="CDD" id="cd06261">
    <property type="entry name" value="TM_PBP2"/>
    <property type="match status" value="1"/>
</dbReference>
<gene>
    <name evidence="9" type="ORF">CLV52_2870</name>
</gene>
<dbReference type="PANTHER" id="PTHR43163:SF6">
    <property type="entry name" value="DIPEPTIDE TRANSPORT SYSTEM PERMEASE PROTEIN DPPB-RELATED"/>
    <property type="match status" value="1"/>
</dbReference>
<sequence length="336" mass="35748">MRYIAIRLGLSVVLLIGVTIITFVLTNLVPASPVTAALGERAAGDPKIVAAYKAAQGLDKPLPVQYFVYLGHLLQGNLGTSIGTRNPVTQDLAYAFPATAELAIFAIVIAVVVGLVLALVAALRRNRLSDQLIRAVSVVGISVPTFWLAVAAYFLFFFVLHWVPGSGRLSAIYDAPPRVTGFFTIDALLAGEPDVFADAFAHLVLPGLVLAVYTLGLLVRFARSSILDVLNQDHVRAARAKGLPAHRVITAYLLRGALLPILTIVGLAFGSLLSGAVLTEQVFAWGGIGQYAYRASTSLDLPSIMGVGLIVGLVYITVNFVIDVIYGFVDPRVRVG</sequence>
<evidence type="ECO:0000256" key="7">
    <source>
        <dbReference type="RuleBase" id="RU363032"/>
    </source>
</evidence>
<feature type="transmembrane region" description="Helical" evidence="7">
    <location>
        <begin position="12"/>
        <end position="31"/>
    </location>
</feature>
<feature type="transmembrane region" description="Helical" evidence="7">
    <location>
        <begin position="257"/>
        <end position="278"/>
    </location>
</feature>
<comment type="caution">
    <text evidence="9">The sequence shown here is derived from an EMBL/GenBank/DDBJ whole genome shotgun (WGS) entry which is preliminary data.</text>
</comment>
<dbReference type="InterPro" id="IPR045621">
    <property type="entry name" value="BPD_transp_1_N"/>
</dbReference>
<dbReference type="Gene3D" id="1.10.3720.10">
    <property type="entry name" value="MetI-like"/>
    <property type="match status" value="1"/>
</dbReference>
<evidence type="ECO:0000256" key="2">
    <source>
        <dbReference type="ARBA" id="ARBA00022448"/>
    </source>
</evidence>
<feature type="transmembrane region" description="Helical" evidence="7">
    <location>
        <begin position="102"/>
        <end position="123"/>
    </location>
</feature>
<dbReference type="Proteomes" id="UP000295344">
    <property type="component" value="Unassembled WGS sequence"/>
</dbReference>
<dbReference type="InterPro" id="IPR035906">
    <property type="entry name" value="MetI-like_sf"/>
</dbReference>
<feature type="domain" description="ABC transmembrane type-1" evidence="8">
    <location>
        <begin position="96"/>
        <end position="326"/>
    </location>
</feature>
<dbReference type="PROSITE" id="PS50928">
    <property type="entry name" value="ABC_TM1"/>
    <property type="match status" value="1"/>
</dbReference>
<evidence type="ECO:0000313" key="9">
    <source>
        <dbReference type="EMBL" id="TDS75762.1"/>
    </source>
</evidence>
<dbReference type="GO" id="GO:0005886">
    <property type="term" value="C:plasma membrane"/>
    <property type="evidence" value="ECO:0007669"/>
    <property type="project" value="UniProtKB-SubCell"/>
</dbReference>
<organism evidence="9 10">
    <name type="scientific">Amnibacterium kyonggiense</name>
    <dbReference type="NCBI Taxonomy" id="595671"/>
    <lineage>
        <taxon>Bacteria</taxon>
        <taxon>Bacillati</taxon>
        <taxon>Actinomycetota</taxon>
        <taxon>Actinomycetes</taxon>
        <taxon>Micrococcales</taxon>
        <taxon>Microbacteriaceae</taxon>
        <taxon>Amnibacterium</taxon>
    </lineage>
</organism>
<dbReference type="AlphaFoldDB" id="A0A4R7FJ03"/>
<accession>A0A4R7FJ03</accession>
<reference evidence="9 10" key="1">
    <citation type="submission" date="2019-03" db="EMBL/GenBank/DDBJ databases">
        <title>Genomic Encyclopedia of Archaeal and Bacterial Type Strains, Phase II (KMG-II): from individual species to whole genera.</title>
        <authorList>
            <person name="Goeker M."/>
        </authorList>
    </citation>
    <scope>NUCLEOTIDE SEQUENCE [LARGE SCALE GENOMIC DNA]</scope>
    <source>
        <strain evidence="9 10">DSM 24782</strain>
    </source>
</reference>
<keyword evidence="4 7" id="KW-0812">Transmembrane</keyword>
<evidence type="ECO:0000256" key="4">
    <source>
        <dbReference type="ARBA" id="ARBA00022692"/>
    </source>
</evidence>
<name>A0A4R7FJ03_9MICO</name>
<dbReference type="InterPro" id="IPR000515">
    <property type="entry name" value="MetI-like"/>
</dbReference>
<feature type="transmembrane region" description="Helical" evidence="7">
    <location>
        <begin position="199"/>
        <end position="219"/>
    </location>
</feature>
<evidence type="ECO:0000259" key="8">
    <source>
        <dbReference type="PROSITE" id="PS50928"/>
    </source>
</evidence>
<dbReference type="Pfam" id="PF19300">
    <property type="entry name" value="BPD_transp_1_N"/>
    <property type="match status" value="1"/>
</dbReference>
<keyword evidence="2 7" id="KW-0813">Transport</keyword>
<evidence type="ECO:0000313" key="10">
    <source>
        <dbReference type="Proteomes" id="UP000295344"/>
    </source>
</evidence>
<dbReference type="EMBL" id="SOAM01000003">
    <property type="protein sequence ID" value="TDS75762.1"/>
    <property type="molecule type" value="Genomic_DNA"/>
</dbReference>
<evidence type="ECO:0000256" key="1">
    <source>
        <dbReference type="ARBA" id="ARBA00004651"/>
    </source>
</evidence>
<dbReference type="PANTHER" id="PTHR43163">
    <property type="entry name" value="DIPEPTIDE TRANSPORT SYSTEM PERMEASE PROTEIN DPPB-RELATED"/>
    <property type="match status" value="1"/>
</dbReference>
<keyword evidence="6 7" id="KW-0472">Membrane</keyword>
<keyword evidence="3" id="KW-1003">Cell membrane</keyword>
<comment type="similarity">
    <text evidence="7">Belongs to the binding-protein-dependent transport system permease family.</text>
</comment>
<evidence type="ECO:0000256" key="6">
    <source>
        <dbReference type="ARBA" id="ARBA00023136"/>
    </source>
</evidence>
<dbReference type="Pfam" id="PF00528">
    <property type="entry name" value="BPD_transp_1"/>
    <property type="match status" value="1"/>
</dbReference>
<dbReference type="SUPFAM" id="SSF161098">
    <property type="entry name" value="MetI-like"/>
    <property type="match status" value="1"/>
</dbReference>
<evidence type="ECO:0000256" key="5">
    <source>
        <dbReference type="ARBA" id="ARBA00022989"/>
    </source>
</evidence>
<keyword evidence="10" id="KW-1185">Reference proteome</keyword>
<dbReference type="GO" id="GO:0055085">
    <property type="term" value="P:transmembrane transport"/>
    <property type="evidence" value="ECO:0007669"/>
    <property type="project" value="InterPro"/>
</dbReference>
<comment type="subcellular location">
    <subcellularLocation>
        <location evidence="1 7">Cell membrane</location>
        <topology evidence="1 7">Multi-pass membrane protein</topology>
    </subcellularLocation>
</comment>
<dbReference type="RefSeq" id="WP_246018153.1">
    <property type="nucleotide sequence ID" value="NZ_BAAARP010000001.1"/>
</dbReference>
<feature type="transmembrane region" description="Helical" evidence="7">
    <location>
        <begin position="135"/>
        <end position="160"/>
    </location>
</feature>
<protein>
    <submittedName>
        <fullName evidence="9">Peptide/nickel transport system permease protein</fullName>
    </submittedName>
</protein>
<keyword evidence="5 7" id="KW-1133">Transmembrane helix</keyword>
<proteinExistence type="inferred from homology"/>